<dbReference type="RefSeq" id="WP_085098810.1">
    <property type="nucleotide sequence ID" value="NZ_FWZU01000001.1"/>
</dbReference>
<evidence type="ECO:0000313" key="1">
    <source>
        <dbReference type="EMBL" id="SME96222.1"/>
    </source>
</evidence>
<protein>
    <submittedName>
        <fullName evidence="1">Uncharacterized protein</fullName>
    </submittedName>
</protein>
<dbReference type="STRING" id="1519643.SAMN06295933_0872"/>
<accession>A0A1X7CGP4</accession>
<gene>
    <name evidence="1" type="ORF">SAMN06295933_0872</name>
</gene>
<dbReference type="OrthoDB" id="5459062at2"/>
<dbReference type="AlphaFoldDB" id="A0A1X7CGP4"/>
<keyword evidence="2" id="KW-1185">Reference proteome</keyword>
<proteinExistence type="predicted"/>
<evidence type="ECO:0000313" key="2">
    <source>
        <dbReference type="Proteomes" id="UP000192906"/>
    </source>
</evidence>
<name>A0A1X7CGP4_9BACT</name>
<organism evidence="1 2">
    <name type="scientific">Desulfovibrio gilichinskyi</name>
    <dbReference type="NCBI Taxonomy" id="1519643"/>
    <lineage>
        <taxon>Bacteria</taxon>
        <taxon>Pseudomonadati</taxon>
        <taxon>Thermodesulfobacteriota</taxon>
        <taxon>Desulfovibrionia</taxon>
        <taxon>Desulfovibrionales</taxon>
        <taxon>Desulfovibrionaceae</taxon>
        <taxon>Desulfovibrio</taxon>
    </lineage>
</organism>
<dbReference type="EMBL" id="FWZU01000001">
    <property type="protein sequence ID" value="SME96222.1"/>
    <property type="molecule type" value="Genomic_DNA"/>
</dbReference>
<sequence>MNSNDLCHHVSDMMSAACSLEYLRDQMELEHRYGEAYLLDLIRKKVSEGAEAFSMYEVEEQKKKDRKGKPAAVLELVRK</sequence>
<reference evidence="2" key="1">
    <citation type="submission" date="2017-04" db="EMBL/GenBank/DDBJ databases">
        <authorList>
            <person name="Varghese N."/>
            <person name="Submissions S."/>
        </authorList>
    </citation>
    <scope>NUCLEOTIDE SEQUENCE [LARGE SCALE GENOMIC DNA]</scope>
    <source>
        <strain evidence="2">K3S</strain>
    </source>
</reference>
<dbReference type="Proteomes" id="UP000192906">
    <property type="component" value="Unassembled WGS sequence"/>
</dbReference>